<evidence type="ECO:0000256" key="2">
    <source>
        <dbReference type="ARBA" id="ARBA00012438"/>
    </source>
</evidence>
<evidence type="ECO:0000256" key="7">
    <source>
        <dbReference type="ARBA" id="ARBA00022840"/>
    </source>
</evidence>
<dbReference type="InterPro" id="IPR036890">
    <property type="entry name" value="HATPase_C_sf"/>
</dbReference>
<evidence type="ECO:0000256" key="4">
    <source>
        <dbReference type="ARBA" id="ARBA00022679"/>
    </source>
</evidence>
<dbReference type="EC" id="2.7.13.3" evidence="2"/>
<evidence type="ECO:0000259" key="11">
    <source>
        <dbReference type="Pfam" id="PF07730"/>
    </source>
</evidence>
<keyword evidence="8" id="KW-0902">Two-component regulatory system</keyword>
<dbReference type="InterPro" id="IPR011712">
    <property type="entry name" value="Sig_transdc_His_kin_sub3_dim/P"/>
</dbReference>
<keyword evidence="13" id="KW-1185">Reference proteome</keyword>
<dbReference type="SUPFAM" id="SSF55874">
    <property type="entry name" value="ATPase domain of HSP90 chaperone/DNA topoisomerase II/histidine kinase"/>
    <property type="match status" value="1"/>
</dbReference>
<evidence type="ECO:0000256" key="3">
    <source>
        <dbReference type="ARBA" id="ARBA00022553"/>
    </source>
</evidence>
<accession>A0A810MZ74</accession>
<evidence type="ECO:0000259" key="10">
    <source>
        <dbReference type="Pfam" id="PF02518"/>
    </source>
</evidence>
<evidence type="ECO:0000256" key="9">
    <source>
        <dbReference type="SAM" id="Phobius"/>
    </source>
</evidence>
<keyword evidence="9" id="KW-0472">Membrane</keyword>
<evidence type="ECO:0000313" key="12">
    <source>
        <dbReference type="EMBL" id="BCJ65754.1"/>
    </source>
</evidence>
<dbReference type="Pfam" id="PF02518">
    <property type="entry name" value="HATPase_c"/>
    <property type="match status" value="1"/>
</dbReference>
<feature type="domain" description="Histidine kinase/HSP90-like ATPase" evidence="10">
    <location>
        <begin position="307"/>
        <end position="396"/>
    </location>
</feature>
<dbReference type="InterPro" id="IPR050482">
    <property type="entry name" value="Sensor_HK_TwoCompSys"/>
</dbReference>
<gene>
    <name evidence="12" type="ORF">Prubr_27750</name>
</gene>
<dbReference type="Gene3D" id="3.30.565.10">
    <property type="entry name" value="Histidine kinase-like ATPase, C-terminal domain"/>
    <property type="match status" value="1"/>
</dbReference>
<dbReference type="KEGG" id="pry:Prubr_27750"/>
<dbReference type="Gene3D" id="1.20.5.1930">
    <property type="match status" value="1"/>
</dbReference>
<feature type="transmembrane region" description="Helical" evidence="9">
    <location>
        <begin position="7"/>
        <end position="31"/>
    </location>
</feature>
<dbReference type="GO" id="GO:0005524">
    <property type="term" value="F:ATP binding"/>
    <property type="evidence" value="ECO:0007669"/>
    <property type="project" value="UniProtKB-KW"/>
</dbReference>
<keyword evidence="3" id="KW-0597">Phosphoprotein</keyword>
<evidence type="ECO:0000256" key="8">
    <source>
        <dbReference type="ARBA" id="ARBA00023012"/>
    </source>
</evidence>
<feature type="transmembrane region" description="Helical" evidence="9">
    <location>
        <begin position="115"/>
        <end position="135"/>
    </location>
</feature>
<keyword evidence="4" id="KW-0808">Transferase</keyword>
<dbReference type="PANTHER" id="PTHR24421:SF10">
    <property type="entry name" value="NITRATE_NITRITE SENSOR PROTEIN NARQ"/>
    <property type="match status" value="1"/>
</dbReference>
<dbReference type="AlphaFoldDB" id="A0A810MZ74"/>
<evidence type="ECO:0000256" key="6">
    <source>
        <dbReference type="ARBA" id="ARBA00022777"/>
    </source>
</evidence>
<sequence>MVEALRVGGVTVASVLRQWPLAVLLMVLALLDVRFSGELETAGRGWMAPGVVALAAMALLAQARPVAAALGAAATLVVSSGLLRVVGAEMLAGLAVTEFGALGAIIVAVVRRVPAVAATGLVGLILATGGTAAQLRPQYWSLPDGSVPEPWWSVSLSGMAMVVLPVAYGMYLRGRDRERARASRAAVVAAQQRERLGLARELRDVVAHQVGAMMEQARAAQVLSATDPDAAARVLPVIERSGIEALSAMRRLVAALRDREQGDGRTPAPLARTTDLAADLRAMTSAGSPPVRLTVNLAEPVADEVATSVLRLVQESVTNARRHAAGAREIVASVRAGEGNLRVEVCDDGRAGPTIGRRRGGFGLVGMRERVHLLGGRFTAGRAVGGWRVTADVPLRRAGR</sequence>
<evidence type="ECO:0000256" key="1">
    <source>
        <dbReference type="ARBA" id="ARBA00000085"/>
    </source>
</evidence>
<keyword evidence="9" id="KW-1133">Transmembrane helix</keyword>
<dbReference type="GO" id="GO:0000155">
    <property type="term" value="F:phosphorelay sensor kinase activity"/>
    <property type="evidence" value="ECO:0007669"/>
    <property type="project" value="InterPro"/>
</dbReference>
<feature type="transmembrane region" description="Helical" evidence="9">
    <location>
        <begin position="151"/>
        <end position="171"/>
    </location>
</feature>
<dbReference type="EMBL" id="AP023359">
    <property type="protein sequence ID" value="BCJ65754.1"/>
    <property type="molecule type" value="Genomic_DNA"/>
</dbReference>
<feature type="transmembrane region" description="Helical" evidence="9">
    <location>
        <begin position="91"/>
        <end position="110"/>
    </location>
</feature>
<keyword evidence="9" id="KW-0812">Transmembrane</keyword>
<dbReference type="Pfam" id="PF07730">
    <property type="entry name" value="HisKA_3"/>
    <property type="match status" value="1"/>
</dbReference>
<feature type="transmembrane region" description="Helical" evidence="9">
    <location>
        <begin position="43"/>
        <end position="61"/>
    </location>
</feature>
<evidence type="ECO:0000313" key="13">
    <source>
        <dbReference type="Proteomes" id="UP000680866"/>
    </source>
</evidence>
<keyword evidence="5" id="KW-0547">Nucleotide-binding</keyword>
<evidence type="ECO:0000256" key="5">
    <source>
        <dbReference type="ARBA" id="ARBA00022741"/>
    </source>
</evidence>
<reference evidence="12" key="1">
    <citation type="submission" date="2020-08" db="EMBL/GenBank/DDBJ databases">
        <title>Whole genome shotgun sequence of Polymorphospora rubra NBRC 101157.</title>
        <authorList>
            <person name="Komaki H."/>
            <person name="Tamura T."/>
        </authorList>
    </citation>
    <scope>NUCLEOTIDE SEQUENCE</scope>
    <source>
        <strain evidence="12">NBRC 101157</strain>
    </source>
</reference>
<dbReference type="InterPro" id="IPR003594">
    <property type="entry name" value="HATPase_dom"/>
</dbReference>
<organism evidence="12 13">
    <name type="scientific">Polymorphospora rubra</name>
    <dbReference type="NCBI Taxonomy" id="338584"/>
    <lineage>
        <taxon>Bacteria</taxon>
        <taxon>Bacillati</taxon>
        <taxon>Actinomycetota</taxon>
        <taxon>Actinomycetes</taxon>
        <taxon>Micromonosporales</taxon>
        <taxon>Micromonosporaceae</taxon>
        <taxon>Polymorphospora</taxon>
    </lineage>
</organism>
<comment type="catalytic activity">
    <reaction evidence="1">
        <text>ATP + protein L-histidine = ADP + protein N-phospho-L-histidine.</text>
        <dbReference type="EC" id="2.7.13.3"/>
    </reaction>
</comment>
<dbReference type="GO" id="GO:0046983">
    <property type="term" value="F:protein dimerization activity"/>
    <property type="evidence" value="ECO:0007669"/>
    <property type="project" value="InterPro"/>
</dbReference>
<name>A0A810MZ74_9ACTN</name>
<keyword evidence="7" id="KW-0067">ATP-binding</keyword>
<protein>
    <recommendedName>
        <fullName evidence="2">histidine kinase</fullName>
        <ecNumber evidence="2">2.7.13.3</ecNumber>
    </recommendedName>
</protein>
<dbReference type="Proteomes" id="UP000680866">
    <property type="component" value="Chromosome"/>
</dbReference>
<keyword evidence="6" id="KW-0418">Kinase</keyword>
<proteinExistence type="predicted"/>
<dbReference type="PANTHER" id="PTHR24421">
    <property type="entry name" value="NITRATE/NITRITE SENSOR PROTEIN NARX-RELATED"/>
    <property type="match status" value="1"/>
</dbReference>
<dbReference type="GO" id="GO:0016020">
    <property type="term" value="C:membrane"/>
    <property type="evidence" value="ECO:0007669"/>
    <property type="project" value="InterPro"/>
</dbReference>
<dbReference type="CDD" id="cd16917">
    <property type="entry name" value="HATPase_UhpB-NarQ-NarX-like"/>
    <property type="match status" value="1"/>
</dbReference>
<feature type="domain" description="Signal transduction histidine kinase subgroup 3 dimerisation and phosphoacceptor" evidence="11">
    <location>
        <begin position="194"/>
        <end position="259"/>
    </location>
</feature>